<dbReference type="Gene3D" id="3.30.420.40">
    <property type="match status" value="2"/>
</dbReference>
<dbReference type="SUPFAM" id="SSF53067">
    <property type="entry name" value="Actin-like ATPase domain"/>
    <property type="match status" value="1"/>
</dbReference>
<name>A0A516GDD4_9MICO</name>
<dbReference type="PROSITE" id="PS01125">
    <property type="entry name" value="ROK"/>
    <property type="match status" value="1"/>
</dbReference>
<keyword evidence="4" id="KW-1185">Reference proteome</keyword>
<dbReference type="InterPro" id="IPR043129">
    <property type="entry name" value="ATPase_NBD"/>
</dbReference>
<organism evidence="3 4">
    <name type="scientific">Ornithinimicrobium ciconiae</name>
    <dbReference type="NCBI Taxonomy" id="2594265"/>
    <lineage>
        <taxon>Bacteria</taxon>
        <taxon>Bacillati</taxon>
        <taxon>Actinomycetota</taxon>
        <taxon>Actinomycetes</taxon>
        <taxon>Micrococcales</taxon>
        <taxon>Ornithinimicrobiaceae</taxon>
        <taxon>Ornithinimicrobium</taxon>
    </lineage>
</organism>
<proteinExistence type="inferred from homology"/>
<dbReference type="InterPro" id="IPR049874">
    <property type="entry name" value="ROK_cs"/>
</dbReference>
<evidence type="ECO:0000313" key="3">
    <source>
        <dbReference type="EMBL" id="QDO89522.1"/>
    </source>
</evidence>
<dbReference type="Pfam" id="PF00480">
    <property type="entry name" value="ROK"/>
    <property type="match status" value="1"/>
</dbReference>
<dbReference type="OrthoDB" id="3189808at2"/>
<dbReference type="PANTHER" id="PTHR18964">
    <property type="entry name" value="ROK (REPRESSOR, ORF, KINASE) FAMILY"/>
    <property type="match status" value="1"/>
</dbReference>
<reference evidence="3 4" key="1">
    <citation type="submission" date="2019-07" db="EMBL/GenBank/DDBJ databases">
        <title>complete genome sequencing of Ornithinimicrobium sp. H23M54.</title>
        <authorList>
            <person name="Bae J.-W."/>
            <person name="Lee S.-Y."/>
        </authorList>
    </citation>
    <scope>NUCLEOTIDE SEQUENCE [LARGE SCALE GENOMIC DNA]</scope>
    <source>
        <strain evidence="3 4">H23M54</strain>
    </source>
</reference>
<dbReference type="AlphaFoldDB" id="A0A516GDD4"/>
<feature type="region of interest" description="Disordered" evidence="2">
    <location>
        <begin position="1"/>
        <end position="28"/>
    </location>
</feature>
<evidence type="ECO:0000256" key="1">
    <source>
        <dbReference type="ARBA" id="ARBA00006479"/>
    </source>
</evidence>
<evidence type="ECO:0000313" key="4">
    <source>
        <dbReference type="Proteomes" id="UP000315395"/>
    </source>
</evidence>
<protein>
    <submittedName>
        <fullName evidence="3">ROK family protein</fullName>
    </submittedName>
</protein>
<dbReference type="Proteomes" id="UP000315395">
    <property type="component" value="Chromosome"/>
</dbReference>
<sequence>MSHRGVPSGGVDLRNVRRPGWRDNRRGAEIHGPEWAHCPDGRGRHARAGIDGDGAVREQGADRHVAVAAGDLTGRVLAEERVACEPDGYASDLALASSIWERINPGVGPLRHVGLGLPAPVVNNVVRSAAIFPGWEGVDAAEATAEVFDAPAQVENDANLGALAEHREGQARGHSAAVFVKIASGVGAGIIINNELFHGVDGTAGEIGHLTVDEQGPMCRCGSRGCLETYTSSEHLLRLLGSQLPGATFREVVVAAGEGNLAARRVIEDAGLRLGWALATVLNLLNPGVVILGGAAAQAGDLLLEPTRSGLRRHALDSVAETPIVASELGGRAGLVGAVHLAAERTDLVTS</sequence>
<dbReference type="PANTHER" id="PTHR18964:SF173">
    <property type="entry name" value="GLUCOKINASE"/>
    <property type="match status" value="1"/>
</dbReference>
<comment type="similarity">
    <text evidence="1">Belongs to the ROK (NagC/XylR) family.</text>
</comment>
<dbReference type="EMBL" id="CP041616">
    <property type="protein sequence ID" value="QDO89522.1"/>
    <property type="molecule type" value="Genomic_DNA"/>
</dbReference>
<dbReference type="KEGG" id="orz:FNH13_15250"/>
<gene>
    <name evidence="3" type="ORF">FNH13_15250</name>
</gene>
<dbReference type="InterPro" id="IPR000600">
    <property type="entry name" value="ROK"/>
</dbReference>
<accession>A0A516GDD4</accession>
<evidence type="ECO:0000256" key="2">
    <source>
        <dbReference type="SAM" id="MobiDB-lite"/>
    </source>
</evidence>